<keyword evidence="1" id="KW-0934">Plastid</keyword>
<dbReference type="GeneID" id="33361567"/>
<dbReference type="AlphaFoldDB" id="A0A1Z1MPZ6"/>
<evidence type="ECO:0000313" key="1">
    <source>
        <dbReference type="EMBL" id="ARW68163.1"/>
    </source>
</evidence>
<name>A0A1Z1MPZ6_9FLOR</name>
<reference evidence="1" key="1">
    <citation type="journal article" date="2017" name="J. Phycol.">
        <title>Analysis of chloroplast genomes and a supermatrix inform reclassification of the Rhodomelaceae (Rhodophyta).</title>
        <authorList>
            <person name="Diaz-Tapia P."/>
            <person name="Maggs C.A."/>
            <person name="West J.A."/>
            <person name="Verbruggen H."/>
        </authorList>
    </citation>
    <scope>NUCLEOTIDE SEQUENCE</scope>
    <source>
        <strain evidence="1">PD1561</strain>
    </source>
</reference>
<keyword evidence="1" id="KW-0150">Chloroplast</keyword>
<gene>
    <name evidence="1" type="primary">ConsOrf1</name>
</gene>
<dbReference type="EMBL" id="MF101450">
    <property type="protein sequence ID" value="ARW68163.1"/>
    <property type="molecule type" value="Genomic_DNA"/>
</dbReference>
<geneLocation type="chloroplast" evidence="1"/>
<accession>A0A1Z1MPZ6</accession>
<organism evidence="1">
    <name type="scientific">Cliftonaea pectinata</name>
    <dbReference type="NCBI Taxonomy" id="2007206"/>
    <lineage>
        <taxon>Eukaryota</taxon>
        <taxon>Rhodophyta</taxon>
        <taxon>Florideophyceae</taxon>
        <taxon>Rhodymeniophycidae</taxon>
        <taxon>Ceramiales</taxon>
        <taxon>Rhodomelaceae</taxon>
        <taxon>Polyzonieae</taxon>
        <taxon>Cliftonaea</taxon>
    </lineage>
</organism>
<sequence length="62" mass="7373">MENFMVYNYNLEGDNEIEYNTNDLNISDYDVEIPAGWFFICLDETINYYATCCEKDIHLTND</sequence>
<proteinExistence type="predicted"/>
<dbReference type="RefSeq" id="YP_009398880.1">
    <property type="nucleotide sequence ID" value="NC_035294.1"/>
</dbReference>
<protein>
    <submittedName>
        <fullName evidence="1">Uncharacterized protein</fullName>
    </submittedName>
</protein>